<feature type="transmembrane region" description="Helical" evidence="3">
    <location>
        <begin position="110"/>
        <end position="130"/>
    </location>
</feature>
<dbReference type="OrthoDB" id="64646at2"/>
<feature type="transmembrane region" description="Helical" evidence="3">
    <location>
        <begin position="85"/>
        <end position="103"/>
    </location>
</feature>
<reference evidence="6" key="1">
    <citation type="submission" date="2017-01" db="EMBL/GenBank/DDBJ databases">
        <authorList>
            <person name="Varghese N."/>
            <person name="Submissions S."/>
        </authorList>
    </citation>
    <scope>NUCLEOTIDE SEQUENCE [LARGE SCALE GENOMIC DNA]</scope>
    <source>
        <strain evidence="6">DSM 16176</strain>
    </source>
</reference>
<keyword evidence="3" id="KW-0812">Transmembrane</keyword>
<dbReference type="Pfam" id="PF13490">
    <property type="entry name" value="zf-HC2"/>
    <property type="match status" value="1"/>
</dbReference>
<evidence type="ECO:0000256" key="1">
    <source>
        <dbReference type="ARBA" id="ARBA00024353"/>
    </source>
</evidence>
<keyword evidence="3" id="KW-1133">Transmembrane helix</keyword>
<gene>
    <name evidence="5" type="ORF">SAMN05421799_10122</name>
</gene>
<dbReference type="STRING" id="252246.SAMN05421799_10122"/>
<keyword evidence="5" id="KW-0863">Zinc-finger</keyword>
<evidence type="ECO:0000256" key="3">
    <source>
        <dbReference type="SAM" id="Phobius"/>
    </source>
</evidence>
<keyword evidence="5" id="KW-0479">Metal-binding</keyword>
<evidence type="ECO:0000256" key="2">
    <source>
        <dbReference type="ARBA" id="ARBA00024438"/>
    </source>
</evidence>
<name>A0A1N7JJW0_9BACL</name>
<accession>A0A1N7JJW0</accession>
<keyword evidence="5" id="KW-0862">Zinc</keyword>
<evidence type="ECO:0000259" key="4">
    <source>
        <dbReference type="Pfam" id="PF13490"/>
    </source>
</evidence>
<evidence type="ECO:0000313" key="5">
    <source>
        <dbReference type="EMBL" id="SIS49652.1"/>
    </source>
</evidence>
<dbReference type="EMBL" id="FTOO01000001">
    <property type="protein sequence ID" value="SIS49652.1"/>
    <property type="molecule type" value="Genomic_DNA"/>
</dbReference>
<feature type="domain" description="Putative zinc-finger" evidence="4">
    <location>
        <begin position="4"/>
        <end position="37"/>
    </location>
</feature>
<dbReference type="InterPro" id="IPR027383">
    <property type="entry name" value="Znf_put"/>
</dbReference>
<dbReference type="InterPro" id="IPR041916">
    <property type="entry name" value="Anti_sigma_zinc_sf"/>
</dbReference>
<dbReference type="Proteomes" id="UP000186156">
    <property type="component" value="Unassembled WGS sequence"/>
</dbReference>
<dbReference type="RefSeq" id="WP_076343887.1">
    <property type="nucleotide sequence ID" value="NZ_FTOO01000001.1"/>
</dbReference>
<comment type="similarity">
    <text evidence="1">Belongs to the zinc-associated anti-sigma factor (ZAS) superfamily. Anti-sigma-W factor family.</text>
</comment>
<feature type="transmembrane region" description="Helical" evidence="3">
    <location>
        <begin position="136"/>
        <end position="155"/>
    </location>
</feature>
<organism evidence="5 6">
    <name type="scientific">Alicyclobacillus vulcanalis</name>
    <dbReference type="NCBI Taxonomy" id="252246"/>
    <lineage>
        <taxon>Bacteria</taxon>
        <taxon>Bacillati</taxon>
        <taxon>Bacillota</taxon>
        <taxon>Bacilli</taxon>
        <taxon>Bacillales</taxon>
        <taxon>Alicyclobacillaceae</taxon>
        <taxon>Alicyclobacillus</taxon>
    </lineage>
</organism>
<evidence type="ECO:0000313" key="6">
    <source>
        <dbReference type="Proteomes" id="UP000186156"/>
    </source>
</evidence>
<dbReference type="Gene3D" id="1.10.10.1320">
    <property type="entry name" value="Anti-sigma factor, zinc-finger domain"/>
    <property type="match status" value="1"/>
</dbReference>
<sequence length="169" mass="18393">MQSCEVVEPMLTAYLDGELAQDEKARVEAHLAACTHCSRLVEAMHQDERALASLAHMLAAPADMPMRVLAALGLSRQEVQSRRLAYVYFASLAVGVALVLAAFSLPVASAAAIVLHFALAVVRALFVLPWSVHAEWLVVLGVLSLVILVVSLTCLRRALHWTRSGVVWR</sequence>
<proteinExistence type="inferred from homology"/>
<protein>
    <recommendedName>
        <fullName evidence="2">Anti-sigma-W factor RsiW</fullName>
    </recommendedName>
</protein>
<dbReference type="GO" id="GO:0008270">
    <property type="term" value="F:zinc ion binding"/>
    <property type="evidence" value="ECO:0007669"/>
    <property type="project" value="UniProtKB-KW"/>
</dbReference>
<keyword evidence="6" id="KW-1185">Reference proteome</keyword>
<keyword evidence="3" id="KW-0472">Membrane</keyword>
<dbReference type="AlphaFoldDB" id="A0A1N7JJW0"/>